<dbReference type="PROSITE" id="PS01331">
    <property type="entry name" value="THYMIDYLATE_KINASE"/>
    <property type="match status" value="1"/>
</dbReference>
<evidence type="ECO:0000256" key="8">
    <source>
        <dbReference type="ARBA" id="ARBA00022840"/>
    </source>
</evidence>
<evidence type="ECO:0000313" key="15">
    <source>
        <dbReference type="EMBL" id="UTO56601.1"/>
    </source>
</evidence>
<evidence type="ECO:0000256" key="9">
    <source>
        <dbReference type="ARBA" id="ARBA00029962"/>
    </source>
</evidence>
<evidence type="ECO:0000256" key="6">
    <source>
        <dbReference type="ARBA" id="ARBA00022741"/>
    </source>
</evidence>
<evidence type="ECO:0000256" key="2">
    <source>
        <dbReference type="ARBA" id="ARBA00012980"/>
    </source>
</evidence>
<dbReference type="GO" id="GO:0005829">
    <property type="term" value="C:cytosol"/>
    <property type="evidence" value="ECO:0007669"/>
    <property type="project" value="TreeGrafter"/>
</dbReference>
<dbReference type="NCBIfam" id="TIGR00041">
    <property type="entry name" value="DTMP_kinase"/>
    <property type="match status" value="1"/>
</dbReference>
<dbReference type="AlphaFoldDB" id="A0A9Q9F4A4"/>
<dbReference type="Proteomes" id="UP001059985">
    <property type="component" value="Chromosome"/>
</dbReference>
<dbReference type="InterPro" id="IPR018094">
    <property type="entry name" value="Thymidylate_kinase"/>
</dbReference>
<comment type="similarity">
    <text evidence="1 12">Belongs to the thymidylate kinase family.</text>
</comment>
<evidence type="ECO:0000256" key="12">
    <source>
        <dbReference type="HAMAP-Rule" id="MF_00165"/>
    </source>
</evidence>
<name>A0A9Q9F4A4_9RICK</name>
<evidence type="ECO:0000256" key="10">
    <source>
        <dbReference type="ARBA" id="ARBA00048743"/>
    </source>
</evidence>
<dbReference type="InterPro" id="IPR039430">
    <property type="entry name" value="Thymidylate_kin-like_dom"/>
</dbReference>
<dbReference type="PANTHER" id="PTHR10344">
    <property type="entry name" value="THYMIDYLATE KINASE"/>
    <property type="match status" value="1"/>
</dbReference>
<evidence type="ECO:0000256" key="1">
    <source>
        <dbReference type="ARBA" id="ARBA00009776"/>
    </source>
</evidence>
<reference evidence="14" key="1">
    <citation type="journal article" date="2022" name="Microorganisms">
        <title>Assembly and Comparison of Ca. Neoehrlichia mikurensis Genomes.</title>
        <authorList>
            <person name="Azagi T."/>
            <person name="Dirks R.P."/>
            <person name="Yebra-Pimentel E.S."/>
            <person name="Schaap P.J."/>
            <person name="Koehorst J.J."/>
            <person name="Esser H.J."/>
            <person name="Sprong H."/>
        </authorList>
    </citation>
    <scope>NUCLEOTIDE SEQUENCE</scope>
    <source>
        <strain evidence="15">18-2804</strain>
        <strain evidence="14">18-2837</strain>
    </source>
</reference>
<dbReference type="RefSeq" id="WP_218193792.1">
    <property type="nucleotide sequence ID" value="NZ_CP054597.1"/>
</dbReference>
<evidence type="ECO:0000256" key="4">
    <source>
        <dbReference type="ARBA" id="ARBA00022679"/>
    </source>
</evidence>
<evidence type="ECO:0000313" key="16">
    <source>
        <dbReference type="Proteomes" id="UP001059822"/>
    </source>
</evidence>
<keyword evidence="17" id="KW-1185">Reference proteome</keyword>
<dbReference type="FunFam" id="3.40.50.300:FF:000225">
    <property type="entry name" value="Thymidylate kinase"/>
    <property type="match status" value="1"/>
</dbReference>
<keyword evidence="6 12" id="KW-0547">Nucleotide-binding</keyword>
<keyword evidence="4 12" id="KW-0808">Transferase</keyword>
<comment type="function">
    <text evidence="11 12">Phosphorylation of dTMP to form dTDP in both de novo and salvage pathways of dTTP synthesis.</text>
</comment>
<evidence type="ECO:0000256" key="3">
    <source>
        <dbReference type="ARBA" id="ARBA00017144"/>
    </source>
</evidence>
<sequence length="201" mass="23074">MFITFEGIDGCGKTTQSSLLLKYLSNLYGKDNVVITREPGGTSFNELVRKLLLGFTGERIDAVTELLFFIAMRKENFIKVIKPNLLNDKIVICDRFIDSTVAYQGYGHGIQLSIIKFLNELVVDILPDMTFIIDIDVNKSILRAHHNGYESLDVNFYKNVRYGFQCIAKENVKRCHIIQCEDDDKNSIHNKVIELFHAKQY</sequence>
<dbReference type="GO" id="GO:0006227">
    <property type="term" value="P:dUDP biosynthetic process"/>
    <property type="evidence" value="ECO:0007669"/>
    <property type="project" value="TreeGrafter"/>
</dbReference>
<dbReference type="HAMAP" id="MF_00165">
    <property type="entry name" value="Thymidylate_kinase"/>
    <property type="match status" value="1"/>
</dbReference>
<keyword evidence="5 12" id="KW-0545">Nucleotide biosynthesis</keyword>
<dbReference type="EC" id="2.7.4.9" evidence="2 12"/>
<dbReference type="Pfam" id="PF02223">
    <property type="entry name" value="Thymidylate_kin"/>
    <property type="match status" value="1"/>
</dbReference>
<evidence type="ECO:0000256" key="7">
    <source>
        <dbReference type="ARBA" id="ARBA00022777"/>
    </source>
</evidence>
<evidence type="ECO:0000256" key="11">
    <source>
        <dbReference type="ARBA" id="ARBA00057735"/>
    </source>
</evidence>
<dbReference type="GO" id="GO:0005524">
    <property type="term" value="F:ATP binding"/>
    <property type="evidence" value="ECO:0007669"/>
    <property type="project" value="UniProtKB-UniRule"/>
</dbReference>
<gene>
    <name evidence="12 14" type="primary">tmk</name>
    <name evidence="15" type="ORF">LUA81_01165</name>
    <name evidence="14" type="ORF">LUA82_01175</name>
</gene>
<dbReference type="GO" id="GO:0006235">
    <property type="term" value="P:dTTP biosynthetic process"/>
    <property type="evidence" value="ECO:0007669"/>
    <property type="project" value="UniProtKB-UniRule"/>
</dbReference>
<dbReference type="Proteomes" id="UP001059822">
    <property type="component" value="Chromosome"/>
</dbReference>
<accession>A0A9Q9F4A4</accession>
<dbReference type="EMBL" id="CP089285">
    <property type="protein sequence ID" value="UTO56601.1"/>
    <property type="molecule type" value="Genomic_DNA"/>
</dbReference>
<comment type="catalytic activity">
    <reaction evidence="10 12">
        <text>dTMP + ATP = dTDP + ADP</text>
        <dbReference type="Rhea" id="RHEA:13517"/>
        <dbReference type="ChEBI" id="CHEBI:30616"/>
        <dbReference type="ChEBI" id="CHEBI:58369"/>
        <dbReference type="ChEBI" id="CHEBI:63528"/>
        <dbReference type="ChEBI" id="CHEBI:456216"/>
        <dbReference type="EC" id="2.7.4.9"/>
    </reaction>
</comment>
<keyword evidence="8 12" id="KW-0067">ATP-binding</keyword>
<dbReference type="GO" id="GO:0006233">
    <property type="term" value="P:dTDP biosynthetic process"/>
    <property type="evidence" value="ECO:0007669"/>
    <property type="project" value="InterPro"/>
</dbReference>
<feature type="binding site" evidence="12">
    <location>
        <begin position="7"/>
        <end position="14"/>
    </location>
    <ligand>
        <name>ATP</name>
        <dbReference type="ChEBI" id="CHEBI:30616"/>
    </ligand>
</feature>
<dbReference type="CDD" id="cd01672">
    <property type="entry name" value="TMPK"/>
    <property type="match status" value="1"/>
</dbReference>
<dbReference type="PANTHER" id="PTHR10344:SF4">
    <property type="entry name" value="UMP-CMP KINASE 2, MITOCHONDRIAL"/>
    <property type="match status" value="1"/>
</dbReference>
<protein>
    <recommendedName>
        <fullName evidence="3 12">Thymidylate kinase</fullName>
        <ecNumber evidence="2 12">2.7.4.9</ecNumber>
    </recommendedName>
    <alternativeName>
        <fullName evidence="9 12">dTMP kinase</fullName>
    </alternativeName>
</protein>
<evidence type="ECO:0000313" key="14">
    <source>
        <dbReference type="EMBL" id="UTO55683.1"/>
    </source>
</evidence>
<organism evidence="14 16">
    <name type="scientific">Neoehrlichia mikurensis</name>
    <dbReference type="NCBI Taxonomy" id="89586"/>
    <lineage>
        <taxon>Bacteria</taxon>
        <taxon>Pseudomonadati</taxon>
        <taxon>Pseudomonadota</taxon>
        <taxon>Alphaproteobacteria</taxon>
        <taxon>Rickettsiales</taxon>
        <taxon>Anaplasmataceae</taxon>
        <taxon>Candidatus Neoehrlichia</taxon>
    </lineage>
</organism>
<dbReference type="GO" id="GO:0004798">
    <property type="term" value="F:dTMP kinase activity"/>
    <property type="evidence" value="ECO:0007669"/>
    <property type="project" value="UniProtKB-UniRule"/>
</dbReference>
<evidence type="ECO:0000313" key="17">
    <source>
        <dbReference type="Proteomes" id="UP001059985"/>
    </source>
</evidence>
<evidence type="ECO:0000256" key="5">
    <source>
        <dbReference type="ARBA" id="ARBA00022727"/>
    </source>
</evidence>
<proteinExistence type="inferred from homology"/>
<feature type="domain" description="Thymidylate kinase-like" evidence="13">
    <location>
        <begin position="5"/>
        <end position="191"/>
    </location>
</feature>
<dbReference type="EMBL" id="CP089286">
    <property type="protein sequence ID" value="UTO55683.1"/>
    <property type="molecule type" value="Genomic_DNA"/>
</dbReference>
<dbReference type="InterPro" id="IPR018095">
    <property type="entry name" value="Thymidylate_kin_CS"/>
</dbReference>
<evidence type="ECO:0000259" key="13">
    <source>
        <dbReference type="Pfam" id="PF02223"/>
    </source>
</evidence>
<keyword evidence="7 12" id="KW-0418">Kinase</keyword>